<dbReference type="InterPro" id="IPR026444">
    <property type="entry name" value="Secre_tail"/>
</dbReference>
<dbReference type="NCBIfam" id="TIGR04183">
    <property type="entry name" value="Por_Secre_tail"/>
    <property type="match status" value="1"/>
</dbReference>
<dbReference type="Gene3D" id="2.60.40.4070">
    <property type="match status" value="1"/>
</dbReference>
<gene>
    <name evidence="2" type="ORF">E6K72_08845</name>
</gene>
<protein>
    <submittedName>
        <fullName evidence="2">T9SS type A sorting domain-containing protein</fullName>
    </submittedName>
</protein>
<dbReference type="AlphaFoldDB" id="A0A538SNG1"/>
<dbReference type="Proteomes" id="UP000317716">
    <property type="component" value="Unassembled WGS sequence"/>
</dbReference>
<reference evidence="2 3" key="1">
    <citation type="journal article" date="2019" name="Nat. Microbiol.">
        <title>Mediterranean grassland soil C-N compound turnover is dependent on rainfall and depth, and is mediated by genomically divergent microorganisms.</title>
        <authorList>
            <person name="Diamond S."/>
            <person name="Andeer P.F."/>
            <person name="Li Z."/>
            <person name="Crits-Christoph A."/>
            <person name="Burstein D."/>
            <person name="Anantharaman K."/>
            <person name="Lane K.R."/>
            <person name="Thomas B.C."/>
            <person name="Pan C."/>
            <person name="Northen T.R."/>
            <person name="Banfield J.F."/>
        </authorList>
    </citation>
    <scope>NUCLEOTIDE SEQUENCE [LARGE SCALE GENOMIC DNA]</scope>
    <source>
        <strain evidence="2">WS_2</strain>
    </source>
</reference>
<accession>A0A538SNG1</accession>
<evidence type="ECO:0000313" key="2">
    <source>
        <dbReference type="EMBL" id="TMQ52909.1"/>
    </source>
</evidence>
<organism evidence="2 3">
    <name type="scientific">Eiseniibacteriota bacterium</name>
    <dbReference type="NCBI Taxonomy" id="2212470"/>
    <lineage>
        <taxon>Bacteria</taxon>
        <taxon>Candidatus Eiseniibacteriota</taxon>
    </lineage>
</organism>
<dbReference type="EMBL" id="VBOS01000311">
    <property type="protein sequence ID" value="TMQ52909.1"/>
    <property type="molecule type" value="Genomic_DNA"/>
</dbReference>
<dbReference type="Pfam" id="PF13860">
    <property type="entry name" value="FlgD_ig"/>
    <property type="match status" value="1"/>
</dbReference>
<evidence type="ECO:0000259" key="1">
    <source>
        <dbReference type="Pfam" id="PF13860"/>
    </source>
</evidence>
<proteinExistence type="predicted"/>
<evidence type="ECO:0000313" key="3">
    <source>
        <dbReference type="Proteomes" id="UP000317716"/>
    </source>
</evidence>
<name>A0A538SNG1_UNCEI</name>
<feature type="domain" description="FlgD/Vpr Ig-like" evidence="1">
    <location>
        <begin position="180"/>
        <end position="229"/>
    </location>
</feature>
<dbReference type="InterPro" id="IPR025965">
    <property type="entry name" value="FlgD/Vpr_Ig-like"/>
</dbReference>
<sequence>MDGAAGTFSWSDARDGFCAALRARPMTLRASAKRQFATVCANVCAGDLGLPPVRGRVIKLDRSTRFVWREVSTTVGDWLSATDVRLAQLELLPLGRDARDEYRRIIRVGWHINHGHGIGPVCGRHMTDDDRAVMDGFADDPEEPLAASLMDETENAPARAIGTPNPFSVTTTVSYFVGGAAVEDVAVAVYDVAGRKVRELARGPQAPGTHVLRWDGLGDDGSQVRSGVYFLRGRIGARPLAGQLTFLK</sequence>
<comment type="caution">
    <text evidence="2">The sequence shown here is derived from an EMBL/GenBank/DDBJ whole genome shotgun (WGS) entry which is preliminary data.</text>
</comment>